<feature type="active site" description="Nucleophile" evidence="1">
    <location>
        <position position="185"/>
    </location>
</feature>
<dbReference type="GO" id="GO:0005976">
    <property type="term" value="P:polysaccharide metabolic process"/>
    <property type="evidence" value="ECO:0007669"/>
    <property type="project" value="TreeGrafter"/>
</dbReference>
<sequence>MPADQLVAYRTPTVEPEGLDQWWEVRLDEARAAARPTVLTPHEPEVYGSLPVADVEFSGADGDPIRAWYLRPPGSGDAPLPTVVTFIGYGGGRGLPVEHTLLPSTGFAVFVMDTRGQGGRWSVGATGDPGAALAGPAHPGMLTRGIEKPESYYFTRLIVDAARAVEVVAGLDGVDRDRIAVTGVSQGGGLALAAAALSGDLVKLCHADVPFLCDFQRAVTLTGKPPYSEVADFLAQNIHLVPAALDTLRYVDCALLARRITAECLLTVGLMDDVCPPSTVYAAYNEIKAPKDIAVFPFTGHSLPRGHVERQLRHLRSVLKP</sequence>
<gene>
    <name evidence="4" type="ORF">NZH93_11465</name>
</gene>
<dbReference type="PANTHER" id="PTHR40111">
    <property type="entry name" value="CEPHALOSPORIN-C DEACETYLASE"/>
    <property type="match status" value="1"/>
</dbReference>
<dbReference type="PANTHER" id="PTHR40111:SF1">
    <property type="entry name" value="CEPHALOSPORIN-C DEACETYLASE"/>
    <property type="match status" value="1"/>
</dbReference>
<name>A0A9X2VLN4_9PSEU</name>
<feature type="domain" description="Acetyl xylan esterase" evidence="3">
    <location>
        <begin position="1"/>
        <end position="311"/>
    </location>
</feature>
<dbReference type="AlphaFoldDB" id="A0A9X2VLN4"/>
<evidence type="ECO:0000313" key="5">
    <source>
        <dbReference type="Proteomes" id="UP001141259"/>
    </source>
</evidence>
<evidence type="ECO:0000256" key="2">
    <source>
        <dbReference type="PIRSR" id="PIRSR639069-2"/>
    </source>
</evidence>
<dbReference type="Gene3D" id="3.40.50.1820">
    <property type="entry name" value="alpha/beta hydrolase"/>
    <property type="match status" value="1"/>
</dbReference>
<organism evidence="4 5">
    <name type="scientific">Umezawaea endophytica</name>
    <dbReference type="NCBI Taxonomy" id="1654476"/>
    <lineage>
        <taxon>Bacteria</taxon>
        <taxon>Bacillati</taxon>
        <taxon>Actinomycetota</taxon>
        <taxon>Actinomycetes</taxon>
        <taxon>Pseudonocardiales</taxon>
        <taxon>Pseudonocardiaceae</taxon>
        <taxon>Umezawaea</taxon>
    </lineage>
</organism>
<feature type="active site" description="Charge relay system" evidence="1">
    <location>
        <position position="301"/>
    </location>
</feature>
<dbReference type="InterPro" id="IPR039069">
    <property type="entry name" value="CE7"/>
</dbReference>
<dbReference type="Pfam" id="PF05448">
    <property type="entry name" value="AXE1"/>
    <property type="match status" value="1"/>
</dbReference>
<protein>
    <submittedName>
        <fullName evidence="4">Acetylxylan esterase</fullName>
    </submittedName>
</protein>
<dbReference type="Proteomes" id="UP001141259">
    <property type="component" value="Unassembled WGS sequence"/>
</dbReference>
<evidence type="ECO:0000259" key="3">
    <source>
        <dbReference type="Pfam" id="PF05448"/>
    </source>
</evidence>
<keyword evidence="5" id="KW-1185">Reference proteome</keyword>
<dbReference type="GO" id="GO:0052689">
    <property type="term" value="F:carboxylic ester hydrolase activity"/>
    <property type="evidence" value="ECO:0007669"/>
    <property type="project" value="TreeGrafter"/>
</dbReference>
<reference evidence="4" key="1">
    <citation type="submission" date="2022-08" db="EMBL/GenBank/DDBJ databases">
        <authorList>
            <person name="Tistechok S."/>
            <person name="Samborskyy M."/>
            <person name="Roman I."/>
        </authorList>
    </citation>
    <scope>NUCLEOTIDE SEQUENCE</scope>
    <source>
        <strain evidence="4">DSM 103496</strain>
    </source>
</reference>
<comment type="caution">
    <text evidence="4">The sequence shown here is derived from an EMBL/GenBank/DDBJ whole genome shotgun (WGS) entry which is preliminary data.</text>
</comment>
<dbReference type="InterPro" id="IPR029058">
    <property type="entry name" value="AB_hydrolase_fold"/>
</dbReference>
<feature type="active site" description="Charge relay system" evidence="1">
    <location>
        <position position="272"/>
    </location>
</feature>
<feature type="binding site" evidence="2">
    <location>
        <position position="89"/>
    </location>
    <ligand>
        <name>substrate</name>
    </ligand>
</feature>
<dbReference type="RefSeq" id="WP_259622972.1">
    <property type="nucleotide sequence ID" value="NZ_JANYMP010000004.1"/>
</dbReference>
<accession>A0A9X2VLN4</accession>
<dbReference type="InterPro" id="IPR008391">
    <property type="entry name" value="AXE1_dom"/>
</dbReference>
<dbReference type="SUPFAM" id="SSF53474">
    <property type="entry name" value="alpha/beta-Hydrolases"/>
    <property type="match status" value="1"/>
</dbReference>
<evidence type="ECO:0000313" key="4">
    <source>
        <dbReference type="EMBL" id="MCS7477473.1"/>
    </source>
</evidence>
<evidence type="ECO:0000256" key="1">
    <source>
        <dbReference type="PIRSR" id="PIRSR639069-1"/>
    </source>
</evidence>
<proteinExistence type="predicted"/>
<dbReference type="EMBL" id="JANYMP010000004">
    <property type="protein sequence ID" value="MCS7477473.1"/>
    <property type="molecule type" value="Genomic_DNA"/>
</dbReference>